<comment type="caution">
    <text evidence="9">The sequence shown here is derived from an EMBL/GenBank/DDBJ whole genome shotgun (WGS) entry which is preliminary data.</text>
</comment>
<dbReference type="Proteomes" id="UP001221898">
    <property type="component" value="Unassembled WGS sequence"/>
</dbReference>
<evidence type="ECO:0000256" key="1">
    <source>
        <dbReference type="ARBA" id="ARBA00004906"/>
    </source>
</evidence>
<gene>
    <name evidence="9" type="ORF">AAFF_G00025840</name>
</gene>
<comment type="pathway">
    <text evidence="1">Protein modification; protein ubiquitination.</text>
</comment>
<evidence type="ECO:0000256" key="4">
    <source>
        <dbReference type="ARBA" id="ARBA00038336"/>
    </source>
</evidence>
<dbReference type="SUPFAM" id="SSF158235">
    <property type="entry name" value="SOCS box-like"/>
    <property type="match status" value="1"/>
</dbReference>
<dbReference type="Pfam" id="PF13424">
    <property type="entry name" value="TPR_12"/>
    <property type="match status" value="1"/>
</dbReference>
<dbReference type="InterPro" id="IPR019734">
    <property type="entry name" value="TPR_rpt"/>
</dbReference>
<dbReference type="EMBL" id="JAINUG010000110">
    <property type="protein sequence ID" value="KAJ8396052.1"/>
    <property type="molecule type" value="Genomic_DNA"/>
</dbReference>
<protein>
    <recommendedName>
        <fullName evidence="8">SOCS box domain-containing protein</fullName>
    </recommendedName>
</protein>
<feature type="compositionally biased region" description="Low complexity" evidence="7">
    <location>
        <begin position="709"/>
        <end position="733"/>
    </location>
</feature>
<proteinExistence type="inferred from homology"/>
<keyword evidence="10" id="KW-1185">Reference proteome</keyword>
<accession>A0AAD7S5E3</accession>
<feature type="coiled-coil region" evidence="6">
    <location>
        <begin position="61"/>
        <end position="91"/>
    </location>
</feature>
<dbReference type="GO" id="GO:0005829">
    <property type="term" value="C:cytosol"/>
    <property type="evidence" value="ECO:0007669"/>
    <property type="project" value="TreeGrafter"/>
</dbReference>
<reference evidence="9" key="1">
    <citation type="journal article" date="2023" name="Science">
        <title>Genome structures resolve the early diversification of teleost fishes.</title>
        <authorList>
            <person name="Parey E."/>
            <person name="Louis A."/>
            <person name="Montfort J."/>
            <person name="Bouchez O."/>
            <person name="Roques C."/>
            <person name="Iampietro C."/>
            <person name="Lluch J."/>
            <person name="Castinel A."/>
            <person name="Donnadieu C."/>
            <person name="Desvignes T."/>
            <person name="Floi Bucao C."/>
            <person name="Jouanno E."/>
            <person name="Wen M."/>
            <person name="Mejri S."/>
            <person name="Dirks R."/>
            <person name="Jansen H."/>
            <person name="Henkel C."/>
            <person name="Chen W.J."/>
            <person name="Zahm M."/>
            <person name="Cabau C."/>
            <person name="Klopp C."/>
            <person name="Thompson A.W."/>
            <person name="Robinson-Rechavi M."/>
            <person name="Braasch I."/>
            <person name="Lecointre G."/>
            <person name="Bobe J."/>
            <person name="Postlethwait J.H."/>
            <person name="Berthelot C."/>
            <person name="Roest Crollius H."/>
            <person name="Guiguen Y."/>
        </authorList>
    </citation>
    <scope>NUCLEOTIDE SEQUENCE</scope>
    <source>
        <strain evidence="9">NC1722</strain>
    </source>
</reference>
<dbReference type="PROSITE" id="PS50005">
    <property type="entry name" value="TPR"/>
    <property type="match status" value="2"/>
</dbReference>
<evidence type="ECO:0000256" key="7">
    <source>
        <dbReference type="SAM" id="MobiDB-lite"/>
    </source>
</evidence>
<dbReference type="Pfam" id="PF14559">
    <property type="entry name" value="TPR_19"/>
    <property type="match status" value="1"/>
</dbReference>
<dbReference type="GO" id="GO:0051607">
    <property type="term" value="P:defense response to virus"/>
    <property type="evidence" value="ECO:0007669"/>
    <property type="project" value="TreeGrafter"/>
</dbReference>
<dbReference type="SMART" id="SM00028">
    <property type="entry name" value="TPR"/>
    <property type="match status" value="5"/>
</dbReference>
<dbReference type="InterPro" id="IPR001496">
    <property type="entry name" value="SOCS_box"/>
</dbReference>
<dbReference type="GO" id="GO:0035556">
    <property type="term" value="P:intracellular signal transduction"/>
    <property type="evidence" value="ECO:0007669"/>
    <property type="project" value="InterPro"/>
</dbReference>
<dbReference type="SMART" id="SM00969">
    <property type="entry name" value="SOCS_box"/>
    <property type="match status" value="1"/>
</dbReference>
<dbReference type="SMART" id="SM00253">
    <property type="entry name" value="SOCS"/>
    <property type="match status" value="1"/>
</dbReference>
<dbReference type="PANTHER" id="PTHR10271:SF29">
    <property type="entry name" value="INTERFERON-INDUCED PROTEIN WITH TETRATRICOPEPTIDE REPEATS-RELATED"/>
    <property type="match status" value="1"/>
</dbReference>
<keyword evidence="3 5" id="KW-0802">TPR repeat</keyword>
<sequence length="900" mass="100148">MGSIEDTLLKAKLLQLECHFTWGLDKNDTDFNDLQTRLKTRIEMEVRADWKIGAFHLLAFTKYLQGLLEEAREDLEKAEEHIRKYENCEKRLMVTYGNFAWVYYYMGEHAQSQTYLEKLDEVKMRFPTEPPSAIHPVVYGEKASTFLTFALKYHEKGIECYKKALEVEPQEIEWNTGYAIALYRTETTLTSLEESPASKQLRRALELDPNNAHMMVLLGLKHAVYKEYQKAEELVERALELEPDNPYVTRYVAKFFRQQGSVEKSIRLLNRALERTPNSSFLHHQLALNYKSKRGLGPWSFSAYGSNGAEVRELLSLSIHHLEEAISLKPSFIYAMAELGLSYAEGGDIQKAEEMFQKTFKVATAKNESLQVVNFHYAVFQQYHNRSEPLAIRHYKEQRFLVSMEKVGKVWSNLRRGCHTLFRPEGVAHSEGSPEVEVDQAGGGRACETDGPAPDPPAPRLSEAELRGMGAGWHGHNCVLEPPQAMEMAVDRDGDADVCGTGVPPLARRDSYSRHAPCGGRKKHGSCSNQAQGPLEAGGRRSRARGAGLTRPSPRTLGRRLQDTVGLCLPLRPRPRPSKVPLASSKRKIHLTELMLETCPFPPGSDLARKWHLIKRHTAPVCPPSSSSSSSPSAAVLLLDAQPSPDDDEEHLRERRRLSIEEGVDAPPDAQIHSAEAPALPGSLYKLGPNTAGEGARPGSREGRGRGRVAGAGTASAPPADCDSDSDSTTLCLQARRPKQRHASGRARPRGPAWAWAWPDGAPGRSTRRSTTSTAWCPTCWRSRACPASAATAAPCTRASSSGTTTSASTRATCVFHASTVTGLLEHYKDPGACMFFEPLLTAPLHRALPFSLQRLARAAVCRRTSYDAIGAVPLPASLRDFLREYHYKQKVRVRWLERE</sequence>
<keyword evidence="2" id="KW-0677">Repeat</keyword>
<dbReference type="Pfam" id="PF13181">
    <property type="entry name" value="TPR_8"/>
    <property type="match status" value="1"/>
</dbReference>
<dbReference type="FunFam" id="1.25.40.10:FF:000032">
    <property type="entry name" value="Interferon-induced protein with tetratricopeptide repeats 5"/>
    <property type="match status" value="1"/>
</dbReference>
<dbReference type="SUPFAM" id="SSF48452">
    <property type="entry name" value="TPR-like"/>
    <property type="match status" value="2"/>
</dbReference>
<evidence type="ECO:0000313" key="10">
    <source>
        <dbReference type="Proteomes" id="UP001221898"/>
    </source>
</evidence>
<feature type="region of interest" description="Disordered" evidence="7">
    <location>
        <begin position="679"/>
        <end position="770"/>
    </location>
</feature>
<feature type="repeat" description="TPR" evidence="5">
    <location>
        <begin position="212"/>
        <end position="245"/>
    </location>
</feature>
<feature type="compositionally biased region" description="Low complexity" evidence="7">
    <location>
        <begin position="750"/>
        <end position="770"/>
    </location>
</feature>
<feature type="region of interest" description="Disordered" evidence="7">
    <location>
        <begin position="510"/>
        <end position="557"/>
    </location>
</feature>
<feature type="compositionally biased region" description="Basic residues" evidence="7">
    <location>
        <begin position="736"/>
        <end position="749"/>
    </location>
</feature>
<organism evidence="9 10">
    <name type="scientific">Aldrovandia affinis</name>
    <dbReference type="NCBI Taxonomy" id="143900"/>
    <lineage>
        <taxon>Eukaryota</taxon>
        <taxon>Metazoa</taxon>
        <taxon>Chordata</taxon>
        <taxon>Craniata</taxon>
        <taxon>Vertebrata</taxon>
        <taxon>Euteleostomi</taxon>
        <taxon>Actinopterygii</taxon>
        <taxon>Neopterygii</taxon>
        <taxon>Teleostei</taxon>
        <taxon>Notacanthiformes</taxon>
        <taxon>Halosauridae</taxon>
        <taxon>Aldrovandia</taxon>
    </lineage>
</organism>
<evidence type="ECO:0000256" key="2">
    <source>
        <dbReference type="ARBA" id="ARBA00022737"/>
    </source>
</evidence>
<comment type="similarity">
    <text evidence="4">Belongs to the IFIT family.</text>
</comment>
<dbReference type="AlphaFoldDB" id="A0AAD7S5E3"/>
<dbReference type="PROSITE" id="PS50225">
    <property type="entry name" value="SOCS"/>
    <property type="match status" value="1"/>
</dbReference>
<evidence type="ECO:0000259" key="8">
    <source>
        <dbReference type="PROSITE" id="PS50225"/>
    </source>
</evidence>
<evidence type="ECO:0000256" key="3">
    <source>
        <dbReference type="ARBA" id="ARBA00022803"/>
    </source>
</evidence>
<name>A0AAD7S5E3_9TELE</name>
<evidence type="ECO:0000256" key="5">
    <source>
        <dbReference type="PROSITE-ProRule" id="PRU00339"/>
    </source>
</evidence>
<evidence type="ECO:0000256" key="6">
    <source>
        <dbReference type="SAM" id="Coils"/>
    </source>
</evidence>
<dbReference type="InterPro" id="IPR011990">
    <property type="entry name" value="TPR-like_helical_dom_sf"/>
</dbReference>
<feature type="domain" description="SOCS box" evidence="8">
    <location>
        <begin position="840"/>
        <end position="889"/>
    </location>
</feature>
<feature type="region of interest" description="Disordered" evidence="7">
    <location>
        <begin position="425"/>
        <end position="459"/>
    </location>
</feature>
<dbReference type="InterPro" id="IPR036860">
    <property type="entry name" value="SH2_dom_sf"/>
</dbReference>
<dbReference type="PANTHER" id="PTHR10271">
    <property type="entry name" value="INTERFERON-INDUCED PROTEIN WITH TETRATRICOPEPTIDE REPEATS"/>
    <property type="match status" value="1"/>
</dbReference>
<dbReference type="Pfam" id="PF07525">
    <property type="entry name" value="SOCS_box"/>
    <property type="match status" value="1"/>
</dbReference>
<dbReference type="Gene3D" id="3.30.505.10">
    <property type="entry name" value="SH2 domain"/>
    <property type="match status" value="1"/>
</dbReference>
<feature type="repeat" description="TPR" evidence="5">
    <location>
        <begin position="333"/>
        <end position="366"/>
    </location>
</feature>
<dbReference type="Gene3D" id="1.25.40.10">
    <property type="entry name" value="Tetratricopeptide repeat domain"/>
    <property type="match status" value="3"/>
</dbReference>
<evidence type="ECO:0000313" key="9">
    <source>
        <dbReference type="EMBL" id="KAJ8396052.1"/>
    </source>
</evidence>
<keyword evidence="6" id="KW-0175">Coiled coil</keyword>
<dbReference type="InterPro" id="IPR036036">
    <property type="entry name" value="SOCS_box-like_dom_sf"/>
</dbReference>